<dbReference type="EMBL" id="HE663493">
    <property type="protein sequence ID" value="CCG09596.1"/>
    <property type="molecule type" value="Genomic_DNA"/>
</dbReference>
<sequence length="149" mass="16880">MFWQGLADAHACQNNPIAIGLGEGRLGISGKQCSCQSGLNSTVQDLADRRDHEAVLSDEREIADPFLLLRHKGLSLEVRREQFFIQADETNEPRIGKEFRQLVGLIEVKIERPKRRNHHTREMALLIVALHPHAPTRRQDFSILSVGLQ</sequence>
<dbReference type="KEGG" id="rpm:RSPPHO_02970"/>
<dbReference type="AlphaFoldDB" id="H6SQ77"/>
<evidence type="ECO:0000313" key="2">
    <source>
        <dbReference type="Proteomes" id="UP000033220"/>
    </source>
</evidence>
<proteinExistence type="predicted"/>
<accession>H6SQ77</accession>
<evidence type="ECO:0000313" key="1">
    <source>
        <dbReference type="EMBL" id="CCG09596.1"/>
    </source>
</evidence>
<organism evidence="1 2">
    <name type="scientific">Pararhodospirillum photometricum DSM 122</name>
    <dbReference type="NCBI Taxonomy" id="1150469"/>
    <lineage>
        <taxon>Bacteria</taxon>
        <taxon>Pseudomonadati</taxon>
        <taxon>Pseudomonadota</taxon>
        <taxon>Alphaproteobacteria</taxon>
        <taxon>Rhodospirillales</taxon>
        <taxon>Rhodospirillaceae</taxon>
        <taxon>Pararhodospirillum</taxon>
    </lineage>
</organism>
<dbReference type="HOGENOM" id="CLU_1748245_0_0_5"/>
<reference evidence="1 2" key="1">
    <citation type="submission" date="2012-02" db="EMBL/GenBank/DDBJ databases">
        <title>Shotgun genome sequence of Phaeospirillum photometricum DSM 122.</title>
        <authorList>
            <person name="Duquesne K."/>
            <person name="Sturgis J."/>
        </authorList>
    </citation>
    <scope>NUCLEOTIDE SEQUENCE [LARGE SCALE GENOMIC DNA]</scope>
    <source>
        <strain evidence="2">DSM122</strain>
    </source>
</reference>
<gene>
    <name evidence="1" type="ORF">RSPPHO_02970</name>
</gene>
<keyword evidence="2" id="KW-1185">Reference proteome</keyword>
<protein>
    <submittedName>
        <fullName evidence="1">Uncharacterized protein</fullName>
    </submittedName>
</protein>
<dbReference type="Proteomes" id="UP000033220">
    <property type="component" value="Chromosome DSM 122"/>
</dbReference>
<name>H6SQ77_PARPM</name>